<gene>
    <name evidence="2" type="ORF">A3D62_01565</name>
</gene>
<name>A0A1F6D2L9_9BACT</name>
<evidence type="ECO:0000256" key="1">
    <source>
        <dbReference type="SAM" id="Phobius"/>
    </source>
</evidence>
<keyword evidence="1" id="KW-1133">Transmembrane helix</keyword>
<feature type="transmembrane region" description="Helical" evidence="1">
    <location>
        <begin position="6"/>
        <end position="29"/>
    </location>
</feature>
<proteinExistence type="predicted"/>
<protein>
    <submittedName>
        <fullName evidence="2">Uncharacterized protein</fullName>
    </submittedName>
</protein>
<evidence type="ECO:0000313" key="3">
    <source>
        <dbReference type="Proteomes" id="UP000177659"/>
    </source>
</evidence>
<organism evidence="2 3">
    <name type="scientific">Candidatus Kaiserbacteria bacterium RIFCSPHIGHO2_02_FULL_49_11</name>
    <dbReference type="NCBI Taxonomy" id="1798489"/>
    <lineage>
        <taxon>Bacteria</taxon>
        <taxon>Candidatus Kaiseribacteriota</taxon>
    </lineage>
</organism>
<dbReference type="Proteomes" id="UP000177659">
    <property type="component" value="Unassembled WGS sequence"/>
</dbReference>
<dbReference type="EMBL" id="MFLC01000005">
    <property type="protein sequence ID" value="OGG55292.1"/>
    <property type="molecule type" value="Genomic_DNA"/>
</dbReference>
<comment type="caution">
    <text evidence="2">The sequence shown here is derived from an EMBL/GenBank/DDBJ whole genome shotgun (WGS) entry which is preliminary data.</text>
</comment>
<feature type="transmembrane region" description="Helical" evidence="1">
    <location>
        <begin position="41"/>
        <end position="62"/>
    </location>
</feature>
<keyword evidence="1" id="KW-0812">Transmembrane</keyword>
<sequence>MLQKTHLWFAATAATLFLVCLTVGQLLIIGMGDTPSEAPNWTLKFIGILMVFFGLLAFWFGYTVGDVFDDVLKEQKK</sequence>
<reference evidence="2 3" key="1">
    <citation type="journal article" date="2016" name="Nat. Commun.">
        <title>Thousands of microbial genomes shed light on interconnected biogeochemical processes in an aquifer system.</title>
        <authorList>
            <person name="Anantharaman K."/>
            <person name="Brown C.T."/>
            <person name="Hug L.A."/>
            <person name="Sharon I."/>
            <person name="Castelle C.J."/>
            <person name="Probst A.J."/>
            <person name="Thomas B.C."/>
            <person name="Singh A."/>
            <person name="Wilkins M.J."/>
            <person name="Karaoz U."/>
            <person name="Brodie E.L."/>
            <person name="Williams K.H."/>
            <person name="Hubbard S.S."/>
            <person name="Banfield J.F."/>
        </authorList>
    </citation>
    <scope>NUCLEOTIDE SEQUENCE [LARGE SCALE GENOMIC DNA]</scope>
</reference>
<dbReference type="AlphaFoldDB" id="A0A1F6D2L9"/>
<accession>A0A1F6D2L9</accession>
<evidence type="ECO:0000313" key="2">
    <source>
        <dbReference type="EMBL" id="OGG55292.1"/>
    </source>
</evidence>
<keyword evidence="1" id="KW-0472">Membrane</keyword>